<feature type="region of interest" description="Disordered" evidence="1">
    <location>
        <begin position="68"/>
        <end position="92"/>
    </location>
</feature>
<name>A0A9D3T033_MEGAT</name>
<organism evidence="2 3">
    <name type="scientific">Megalops atlanticus</name>
    <name type="common">Tarpon</name>
    <name type="synonym">Clupea gigantea</name>
    <dbReference type="NCBI Taxonomy" id="7932"/>
    <lineage>
        <taxon>Eukaryota</taxon>
        <taxon>Metazoa</taxon>
        <taxon>Chordata</taxon>
        <taxon>Craniata</taxon>
        <taxon>Vertebrata</taxon>
        <taxon>Euteleostomi</taxon>
        <taxon>Actinopterygii</taxon>
        <taxon>Neopterygii</taxon>
        <taxon>Teleostei</taxon>
        <taxon>Elopiformes</taxon>
        <taxon>Megalopidae</taxon>
        <taxon>Megalops</taxon>
    </lineage>
</organism>
<dbReference type="Proteomes" id="UP001046870">
    <property type="component" value="Chromosome 24"/>
</dbReference>
<reference evidence="2" key="1">
    <citation type="submission" date="2021-01" db="EMBL/GenBank/DDBJ databases">
        <authorList>
            <person name="Zahm M."/>
            <person name="Roques C."/>
            <person name="Cabau C."/>
            <person name="Klopp C."/>
            <person name="Donnadieu C."/>
            <person name="Jouanno E."/>
            <person name="Lampietro C."/>
            <person name="Louis A."/>
            <person name="Herpin A."/>
            <person name="Echchiki A."/>
            <person name="Berthelot C."/>
            <person name="Parey E."/>
            <person name="Roest-Crollius H."/>
            <person name="Braasch I."/>
            <person name="Postlethwait J."/>
            <person name="Bobe J."/>
            <person name="Montfort J."/>
            <person name="Bouchez O."/>
            <person name="Begum T."/>
            <person name="Mejri S."/>
            <person name="Adams A."/>
            <person name="Chen W.-J."/>
            <person name="Guiguen Y."/>
        </authorList>
    </citation>
    <scope>NUCLEOTIDE SEQUENCE</scope>
    <source>
        <strain evidence="2">YG-15Mar2019-1</strain>
        <tissue evidence="2">Brain</tissue>
    </source>
</reference>
<comment type="caution">
    <text evidence="2">The sequence shown here is derived from an EMBL/GenBank/DDBJ whole genome shotgun (WGS) entry which is preliminary data.</text>
</comment>
<feature type="compositionally biased region" description="Polar residues" evidence="1">
    <location>
        <begin position="71"/>
        <end position="83"/>
    </location>
</feature>
<evidence type="ECO:0000256" key="1">
    <source>
        <dbReference type="SAM" id="MobiDB-lite"/>
    </source>
</evidence>
<feature type="region of interest" description="Disordered" evidence="1">
    <location>
        <begin position="1"/>
        <end position="23"/>
    </location>
</feature>
<evidence type="ECO:0000313" key="3">
    <source>
        <dbReference type="Proteomes" id="UP001046870"/>
    </source>
</evidence>
<evidence type="ECO:0000313" key="2">
    <source>
        <dbReference type="EMBL" id="KAG7455071.1"/>
    </source>
</evidence>
<proteinExistence type="predicted"/>
<protein>
    <submittedName>
        <fullName evidence="2">Uncharacterized protein</fullName>
    </submittedName>
</protein>
<sequence length="92" mass="9756">MEVRRDAGRSGGGPGEGDDEDFKVMPSRSLKAQTAGCSPLGQRVTYFHTAGGSTRQETWRGQAQVVPWHGSSPTKEMHNSTARHGTACAAIG</sequence>
<keyword evidence="3" id="KW-1185">Reference proteome</keyword>
<accession>A0A9D3T033</accession>
<dbReference type="EMBL" id="JAFDVH010000024">
    <property type="protein sequence ID" value="KAG7455071.1"/>
    <property type="molecule type" value="Genomic_DNA"/>
</dbReference>
<gene>
    <name evidence="2" type="ORF">MATL_G00252580</name>
</gene>
<dbReference type="AlphaFoldDB" id="A0A9D3T033"/>